<sequence length="389" mass="43641">MSLRPPLTIGLLTPYSGVYPYYSAHLATGWLIGMGLDPARQQTIQFIPEFTRSGQPSATKEAAQKLLFFNRVDVLSGLVSYKSVPDLIPIVESQGGTAFLFDMGELIPYFPHISPHMFYASHQIWQSQYSLGRWAQQRFGDAGHIVMPGYEAGYHLNTAFYQGAAAAGGTTIRSTVLPEDPSNKNALHLDAFFKTIENDRPPYVHAIFSGNMGTQFLDAWKNSRFHKTIPLLVVESMAYDDILADVQHHELEIYSALTWIREDESKENRLFVKTFEQIAQQPANIFALMGYEAGLVWRELLPHAQKRDWQTVKQYLCNSTIKGPRGEKGFHPSTGLGLPVSNIVSINTTANKINKIILDQGKGIRFDDTTLKSIHDDCISGWLNPFLCI</sequence>
<proteinExistence type="inferred from homology"/>
<evidence type="ECO:0000256" key="1">
    <source>
        <dbReference type="ARBA" id="ARBA00010062"/>
    </source>
</evidence>
<dbReference type="InterPro" id="IPR028082">
    <property type="entry name" value="Peripla_BP_I"/>
</dbReference>
<protein>
    <recommendedName>
        <fullName evidence="3">Leucine-binding protein domain-containing protein</fullName>
    </recommendedName>
</protein>
<accession>A0A365XTN9</accession>
<comment type="similarity">
    <text evidence="1">Belongs to the leucine-binding protein family.</text>
</comment>
<dbReference type="Pfam" id="PF13458">
    <property type="entry name" value="Peripla_BP_6"/>
    <property type="match status" value="1"/>
</dbReference>
<dbReference type="OrthoDB" id="827062at2"/>
<dbReference type="RefSeq" id="WP_113618493.1">
    <property type="nucleotide sequence ID" value="NZ_QFFJ01000002.1"/>
</dbReference>
<evidence type="ECO:0000313" key="4">
    <source>
        <dbReference type="EMBL" id="RBL89746.1"/>
    </source>
</evidence>
<dbReference type="AlphaFoldDB" id="A0A365XTN9"/>
<dbReference type="EMBL" id="QFFJ01000002">
    <property type="protein sequence ID" value="RBL89746.1"/>
    <property type="molecule type" value="Genomic_DNA"/>
</dbReference>
<name>A0A365XTN9_9BACT</name>
<evidence type="ECO:0000259" key="3">
    <source>
        <dbReference type="Pfam" id="PF13458"/>
    </source>
</evidence>
<dbReference type="InterPro" id="IPR028081">
    <property type="entry name" value="Leu-bd"/>
</dbReference>
<evidence type="ECO:0000313" key="5">
    <source>
        <dbReference type="Proteomes" id="UP000253410"/>
    </source>
</evidence>
<dbReference type="Proteomes" id="UP000253410">
    <property type="component" value="Unassembled WGS sequence"/>
</dbReference>
<gene>
    <name evidence="4" type="ORF">DF182_24960</name>
</gene>
<keyword evidence="2" id="KW-0732">Signal</keyword>
<keyword evidence="5" id="KW-1185">Reference proteome</keyword>
<feature type="domain" description="Leucine-binding protein" evidence="3">
    <location>
        <begin position="6"/>
        <end position="335"/>
    </location>
</feature>
<dbReference type="SUPFAM" id="SSF53822">
    <property type="entry name" value="Periplasmic binding protein-like I"/>
    <property type="match status" value="1"/>
</dbReference>
<organism evidence="4 5">
    <name type="scientific">Chitinophaga flava</name>
    <dbReference type="NCBI Taxonomy" id="2259036"/>
    <lineage>
        <taxon>Bacteria</taxon>
        <taxon>Pseudomonadati</taxon>
        <taxon>Bacteroidota</taxon>
        <taxon>Chitinophagia</taxon>
        <taxon>Chitinophagales</taxon>
        <taxon>Chitinophagaceae</taxon>
        <taxon>Chitinophaga</taxon>
    </lineage>
</organism>
<dbReference type="Gene3D" id="3.40.50.2300">
    <property type="match status" value="2"/>
</dbReference>
<reference evidence="4 5" key="1">
    <citation type="submission" date="2018-05" db="EMBL/GenBank/DDBJ databases">
        <title>Chitinophaga sp. K3CV102501T nov., isolated from isolated from a monsoon evergreen broad-leaved forest soil.</title>
        <authorList>
            <person name="Lv Y."/>
        </authorList>
    </citation>
    <scope>NUCLEOTIDE SEQUENCE [LARGE SCALE GENOMIC DNA]</scope>
    <source>
        <strain evidence="4 5">GDMCC 1.1325</strain>
    </source>
</reference>
<comment type="caution">
    <text evidence="4">The sequence shown here is derived from an EMBL/GenBank/DDBJ whole genome shotgun (WGS) entry which is preliminary data.</text>
</comment>
<evidence type="ECO:0000256" key="2">
    <source>
        <dbReference type="ARBA" id="ARBA00022729"/>
    </source>
</evidence>